<proteinExistence type="inferred from homology"/>
<accession>A0ABQ8JN74</accession>
<feature type="domain" description="Pus10 N-terminal eukaryotes" evidence="5">
    <location>
        <begin position="76"/>
        <end position="225"/>
    </location>
</feature>
<dbReference type="Gene3D" id="3.30.70.3190">
    <property type="match status" value="1"/>
</dbReference>
<dbReference type="InterPro" id="IPR048741">
    <property type="entry name" value="Pus10-like_C"/>
</dbReference>
<sequence>MSSILNQESIEKIIELCSNKSLYICFTCIIRYSNLREIFMLNDHNDLLTFCKERLSNKNLLNILEKRFINDENKLCQSCLDLLNAEYMMIKAKEIAGHVSTTKFTIDEFQLHICLPFILTLRHLYFCKLFELNPEKVINVKDVIKTFITIPIEKAIQAQHSTTGNYVIELKFDHSQSTMECEKLMQTCQRNVFSPKRFKSSSIVNHAAICRLFENPNNQIVKQFELASIETVCTLDVCISREPIYIAGRYRKLSRNLSQTPWFVNDGNRFKSSVQEKIFSGVTAYIKYSDIKFSSSGREDVDVRMLGTGRPFLIEIINPHWSNDDNNIIAKIKEFINQTHQDVQVRDLQFVPRNESQKLLKEGEQEKSKTYQAICCIDRPFTESDMNILNSVKDLVICQTTPIRVLHRRTLSDRHRTVHSISARPLNVDELIDPEWKEFLSHMFCISIVTEAGTYIKEFVHSDFGRTRPNIGSLLGNCRADIISLDVLLNWIGLKLLIIEQLTKSSNYCKAKSLNLNSVNIFEMIMSLVLNTLDHLFKIQKNIDNDCRLSSYYRWLLNNRCDQYQSRLAIHPESKIDPNQNNKELKCLSEICPNCWSSMAKFRLIPKKTKHKKRMKKGNNFDYNIMNTECKNCKSKFNFKALSRSQPNKHPNRIMKTNNISASKLINKRGKGNERTPLKSQSSKEILQKLLINSKKKRNLNDQTKLSNFLENCFDN</sequence>
<dbReference type="PANTHER" id="PTHR21568:SF0">
    <property type="entry name" value="TRNA PSEUDOURIDINE SYNTHASE PUS10"/>
    <property type="match status" value="1"/>
</dbReference>
<evidence type="ECO:0000256" key="2">
    <source>
        <dbReference type="ARBA" id="ARBA00012787"/>
    </source>
</evidence>
<dbReference type="Proteomes" id="UP000887458">
    <property type="component" value="Unassembled WGS sequence"/>
</dbReference>
<evidence type="ECO:0000256" key="4">
    <source>
        <dbReference type="ARBA" id="ARBA00023235"/>
    </source>
</evidence>
<comment type="caution">
    <text evidence="7">The sequence shown here is derived from an EMBL/GenBank/DDBJ whole genome shotgun (WGS) entry which is preliminary data.</text>
</comment>
<reference evidence="7 8" key="1">
    <citation type="journal article" date="2018" name="J. Allergy Clin. Immunol.">
        <title>High-quality assembly of Dermatophagoides pteronyssinus genome and transcriptome reveals a wide range of novel allergens.</title>
        <authorList>
            <person name="Liu X.Y."/>
            <person name="Yang K.Y."/>
            <person name="Wang M.Q."/>
            <person name="Kwok J.S."/>
            <person name="Zeng X."/>
            <person name="Yang Z."/>
            <person name="Xiao X.J."/>
            <person name="Lau C.P."/>
            <person name="Li Y."/>
            <person name="Huang Z.M."/>
            <person name="Ba J.G."/>
            <person name="Yim A.K."/>
            <person name="Ouyang C.Y."/>
            <person name="Ngai S.M."/>
            <person name="Chan T.F."/>
            <person name="Leung E.L."/>
            <person name="Liu L."/>
            <person name="Liu Z.G."/>
            <person name="Tsui S.K."/>
        </authorList>
    </citation>
    <scope>NUCLEOTIDE SEQUENCE [LARGE SCALE GENOMIC DNA]</scope>
    <source>
        <strain evidence="7">Derp</strain>
    </source>
</reference>
<evidence type="ECO:0000256" key="3">
    <source>
        <dbReference type="ARBA" id="ARBA00022694"/>
    </source>
</evidence>
<keyword evidence="8" id="KW-1185">Reference proteome</keyword>
<dbReference type="InterPro" id="IPR039894">
    <property type="entry name" value="Pus10-like"/>
</dbReference>
<dbReference type="InterPro" id="IPR020103">
    <property type="entry name" value="PsdUridine_synth_cat_dom_sf"/>
</dbReference>
<dbReference type="InterPro" id="IPR048742">
    <property type="entry name" value="Pus10_N_euk"/>
</dbReference>
<protein>
    <recommendedName>
        <fullName evidence="2">tRNA pseudouridine(55) synthase</fullName>
        <ecNumber evidence="2">5.4.99.25</ecNumber>
    </recommendedName>
</protein>
<evidence type="ECO:0000256" key="1">
    <source>
        <dbReference type="ARBA" id="ARBA00009652"/>
    </source>
</evidence>
<keyword evidence="4" id="KW-0413">Isomerase</keyword>
<dbReference type="Gene3D" id="3.30.70.2510">
    <property type="match status" value="1"/>
</dbReference>
<reference evidence="7 8" key="2">
    <citation type="journal article" date="2022" name="Mol. Biol. Evol.">
        <title>Comparative Genomics Reveals Insights into the Divergent Evolution of Astigmatic Mites and Household Pest Adaptations.</title>
        <authorList>
            <person name="Xiong Q."/>
            <person name="Wan A.T."/>
            <person name="Liu X."/>
            <person name="Fung C.S."/>
            <person name="Xiao X."/>
            <person name="Malainual N."/>
            <person name="Hou J."/>
            <person name="Wang L."/>
            <person name="Wang M."/>
            <person name="Yang K.Y."/>
            <person name="Cui Y."/>
            <person name="Leung E.L."/>
            <person name="Nong W."/>
            <person name="Shin S.K."/>
            <person name="Au S.W."/>
            <person name="Jeong K.Y."/>
            <person name="Chew F.T."/>
            <person name="Hui J.H."/>
            <person name="Leung T.F."/>
            <person name="Tungtrongchitr A."/>
            <person name="Zhong N."/>
            <person name="Liu Z."/>
            <person name="Tsui S.K."/>
        </authorList>
    </citation>
    <scope>NUCLEOTIDE SEQUENCE [LARGE SCALE GENOMIC DNA]</scope>
    <source>
        <strain evidence="7">Derp</strain>
    </source>
</reference>
<keyword evidence="3" id="KW-0819">tRNA processing</keyword>
<evidence type="ECO:0000313" key="8">
    <source>
        <dbReference type="Proteomes" id="UP000887458"/>
    </source>
</evidence>
<comment type="similarity">
    <text evidence="1">Belongs to the pseudouridine synthase Pus10 family.</text>
</comment>
<dbReference type="Pfam" id="PF21237">
    <property type="entry name" value="Pus10_N_euk"/>
    <property type="match status" value="1"/>
</dbReference>
<dbReference type="PANTHER" id="PTHR21568">
    <property type="entry name" value="TRNA PSEUDOURIDINE SYNTHASE PUS10"/>
    <property type="match status" value="1"/>
</dbReference>
<evidence type="ECO:0000259" key="6">
    <source>
        <dbReference type="Pfam" id="PF21238"/>
    </source>
</evidence>
<dbReference type="SUPFAM" id="SSF55120">
    <property type="entry name" value="Pseudouridine synthase"/>
    <property type="match status" value="1"/>
</dbReference>
<evidence type="ECO:0000259" key="5">
    <source>
        <dbReference type="Pfam" id="PF21237"/>
    </source>
</evidence>
<evidence type="ECO:0000313" key="7">
    <source>
        <dbReference type="EMBL" id="KAH9424063.1"/>
    </source>
</evidence>
<organism evidence="7 8">
    <name type="scientific">Dermatophagoides pteronyssinus</name>
    <name type="common">European house dust mite</name>
    <dbReference type="NCBI Taxonomy" id="6956"/>
    <lineage>
        <taxon>Eukaryota</taxon>
        <taxon>Metazoa</taxon>
        <taxon>Ecdysozoa</taxon>
        <taxon>Arthropoda</taxon>
        <taxon>Chelicerata</taxon>
        <taxon>Arachnida</taxon>
        <taxon>Acari</taxon>
        <taxon>Acariformes</taxon>
        <taxon>Sarcoptiformes</taxon>
        <taxon>Astigmata</taxon>
        <taxon>Psoroptidia</taxon>
        <taxon>Analgoidea</taxon>
        <taxon>Pyroglyphidae</taxon>
        <taxon>Dermatophagoidinae</taxon>
        <taxon>Dermatophagoides</taxon>
    </lineage>
</organism>
<dbReference type="EC" id="5.4.99.25" evidence="2"/>
<dbReference type="EMBL" id="NJHN03000030">
    <property type="protein sequence ID" value="KAH9424063.1"/>
    <property type="molecule type" value="Genomic_DNA"/>
</dbReference>
<dbReference type="Pfam" id="PF21238">
    <property type="entry name" value="Pus10_C"/>
    <property type="match status" value="1"/>
</dbReference>
<gene>
    <name evidence="7" type="primary">PUS10</name>
    <name evidence="7" type="ORF">DERP_008911</name>
</gene>
<feature type="domain" description="Pus10-like C-terminal" evidence="6">
    <location>
        <begin position="245"/>
        <end position="488"/>
    </location>
</feature>
<name>A0ABQ8JN74_DERPT</name>